<keyword evidence="2" id="KW-1185">Reference proteome</keyword>
<proteinExistence type="predicted"/>
<gene>
    <name evidence="1" type="ORF">MRB53_019618</name>
</gene>
<dbReference type="EMBL" id="CM056814">
    <property type="protein sequence ID" value="KAJ8626311.1"/>
    <property type="molecule type" value="Genomic_DNA"/>
</dbReference>
<organism evidence="1 2">
    <name type="scientific">Persea americana</name>
    <name type="common">Avocado</name>
    <dbReference type="NCBI Taxonomy" id="3435"/>
    <lineage>
        <taxon>Eukaryota</taxon>
        <taxon>Viridiplantae</taxon>
        <taxon>Streptophyta</taxon>
        <taxon>Embryophyta</taxon>
        <taxon>Tracheophyta</taxon>
        <taxon>Spermatophyta</taxon>
        <taxon>Magnoliopsida</taxon>
        <taxon>Magnoliidae</taxon>
        <taxon>Laurales</taxon>
        <taxon>Lauraceae</taxon>
        <taxon>Persea</taxon>
    </lineage>
</organism>
<evidence type="ECO:0000313" key="2">
    <source>
        <dbReference type="Proteomes" id="UP001234297"/>
    </source>
</evidence>
<evidence type="ECO:0000313" key="1">
    <source>
        <dbReference type="EMBL" id="KAJ8626311.1"/>
    </source>
</evidence>
<dbReference type="Proteomes" id="UP001234297">
    <property type="component" value="Chromosome 6"/>
</dbReference>
<reference evidence="1 2" key="1">
    <citation type="journal article" date="2022" name="Hortic Res">
        <title>A haplotype resolved chromosomal level avocado genome allows analysis of novel avocado genes.</title>
        <authorList>
            <person name="Nath O."/>
            <person name="Fletcher S.J."/>
            <person name="Hayward A."/>
            <person name="Shaw L.M."/>
            <person name="Masouleh A.K."/>
            <person name="Furtado A."/>
            <person name="Henry R.J."/>
            <person name="Mitter N."/>
        </authorList>
    </citation>
    <scope>NUCLEOTIDE SEQUENCE [LARGE SCALE GENOMIC DNA]</scope>
    <source>
        <strain evidence="2">cv. Hass</strain>
    </source>
</reference>
<accession>A0ACC2KYU5</accession>
<protein>
    <submittedName>
        <fullName evidence="1">Uncharacterized protein</fullName>
    </submittedName>
</protein>
<comment type="caution">
    <text evidence="1">The sequence shown here is derived from an EMBL/GenBank/DDBJ whole genome shotgun (WGS) entry which is preliminary data.</text>
</comment>
<sequence>MSKQRATEGRSNGLQSFSSAVTWPRCTCFTDCCTVFGGQCSPSPASLFYFPSFPLHLRVVGVGNRRGGKNSTAFALPPQFRLSRVSVFDHFSEMAGNRNRILSSFSSSELEFTTFDYF</sequence>
<name>A0ACC2KYU5_PERAE</name>